<evidence type="ECO:0000256" key="6">
    <source>
        <dbReference type="ARBA" id="ARBA00023170"/>
    </source>
</evidence>
<evidence type="ECO:0000256" key="7">
    <source>
        <dbReference type="ARBA" id="ARBA00023180"/>
    </source>
</evidence>
<dbReference type="InterPro" id="IPR036383">
    <property type="entry name" value="TSP1_rpt_sf"/>
</dbReference>
<dbReference type="InterPro" id="IPR000884">
    <property type="entry name" value="TSP1_rpt"/>
</dbReference>
<feature type="chain" id="PRO_5004106195" description="Ig-like domain-containing protein" evidence="9">
    <location>
        <begin position="31"/>
        <end position="370"/>
    </location>
</feature>
<feature type="domain" description="Ig-like" evidence="10">
    <location>
        <begin position="136"/>
        <end position="242"/>
    </location>
</feature>
<evidence type="ECO:0000256" key="1">
    <source>
        <dbReference type="ARBA" id="ARBA00004479"/>
    </source>
</evidence>
<dbReference type="GO" id="GO:0007411">
    <property type="term" value="P:axon guidance"/>
    <property type="evidence" value="ECO:0007669"/>
    <property type="project" value="TreeGrafter"/>
</dbReference>
<dbReference type="InterPro" id="IPR003599">
    <property type="entry name" value="Ig_sub"/>
</dbReference>
<dbReference type="GO" id="GO:0070593">
    <property type="term" value="P:dendrite self-avoidance"/>
    <property type="evidence" value="ECO:0007669"/>
    <property type="project" value="TreeGrafter"/>
</dbReference>
<keyword evidence="6" id="KW-0675">Receptor</keyword>
<dbReference type="EMBL" id="AB751506">
    <property type="protein sequence ID" value="BAN15046.1"/>
    <property type="molecule type" value="mRNA"/>
</dbReference>
<evidence type="ECO:0000256" key="8">
    <source>
        <dbReference type="ARBA" id="ARBA00023319"/>
    </source>
</evidence>
<dbReference type="PANTHER" id="PTHR10075:SF100">
    <property type="entry name" value="FASCICLIN-2"/>
    <property type="match status" value="1"/>
</dbReference>
<dbReference type="Gene3D" id="2.20.100.10">
    <property type="entry name" value="Thrombospondin type-1 (TSP1) repeat"/>
    <property type="match status" value="1"/>
</dbReference>
<dbReference type="Pfam" id="PF13927">
    <property type="entry name" value="Ig_3"/>
    <property type="match status" value="1"/>
</dbReference>
<dbReference type="GO" id="GO:0007156">
    <property type="term" value="P:homophilic cell adhesion via plasma membrane adhesion molecules"/>
    <property type="evidence" value="ECO:0007669"/>
    <property type="project" value="TreeGrafter"/>
</dbReference>
<evidence type="ECO:0000256" key="5">
    <source>
        <dbReference type="ARBA" id="ARBA00023157"/>
    </source>
</evidence>
<keyword evidence="7" id="KW-0325">Glycoprotein</keyword>
<comment type="similarity">
    <text evidence="2">Belongs to the unc-5 family.</text>
</comment>
<name>N0DKE6_HEMPU</name>
<evidence type="ECO:0000256" key="2">
    <source>
        <dbReference type="ARBA" id="ARBA00009844"/>
    </source>
</evidence>
<dbReference type="SMART" id="SM00409">
    <property type="entry name" value="IG"/>
    <property type="match status" value="1"/>
</dbReference>
<dbReference type="PROSITE" id="PS50835">
    <property type="entry name" value="IG_LIKE"/>
    <property type="match status" value="1"/>
</dbReference>
<dbReference type="SUPFAM" id="SSF82895">
    <property type="entry name" value="TSP-1 type 1 repeat"/>
    <property type="match status" value="1"/>
</dbReference>
<feature type="signal peptide" evidence="9">
    <location>
        <begin position="1"/>
        <end position="30"/>
    </location>
</feature>
<reference evidence="11" key="1">
    <citation type="submission" date="2012-09" db="EMBL/GenBank/DDBJ databases">
        <title>Unc-5/Netrin-mediated axon guidance during formation of neural plexus at larval serotonergic apical ganglion in the sea urchin, Hemicentrotus pulcherrimus.</title>
        <authorList>
            <person name="Abe K."/>
            <person name="Katow T."/>
            <person name="Katow H."/>
        </authorList>
    </citation>
    <scope>NUCLEOTIDE SEQUENCE</scope>
</reference>
<dbReference type="PROSITE" id="PS50092">
    <property type="entry name" value="TSP1"/>
    <property type="match status" value="1"/>
</dbReference>
<keyword evidence="8" id="KW-0393">Immunoglobulin domain</keyword>
<evidence type="ECO:0000256" key="4">
    <source>
        <dbReference type="ARBA" id="ARBA00023136"/>
    </source>
</evidence>
<dbReference type="PRINTS" id="PR01705">
    <property type="entry name" value="TSP1REPEAT"/>
</dbReference>
<keyword evidence="5" id="KW-1015">Disulfide bond</keyword>
<sequence length="370" mass="41503">MRRRSAGLRIHEVTVVLVLFGAIASRPVLGQLDGQPPQDVPTTMTPLLSPQFFIVPQDSYITKRSVDLECKAGPSPNVYFICNDEKIADARTHSRGTFDEYYENIRHIALTITKDEVQEYFGDEDFWCVCEAAADPQPIRTEKAYIREAYLRKQFLQMPLDHSVPLHDKFHLLCRAPEGVPEPTIHWEIDGVPIDDENLVHYVVTYDGTLIVNEATLADNGNYTCVATNVATYRTTDPARVIVYDNTNDGAWTMWTEWSTCTGDCDGGTRRRMRYCTNPAPLSMEPTARERHCRPKTVQSIAQVRPLVGANGACGPACTDECEQIRTRTCTRQCSGASQQRRDCSGGLCLSEPPRMVSPSILLLFEGHVQ</sequence>
<dbReference type="InterPro" id="IPR057755">
    <property type="entry name" value="UNC5A-D-like_N"/>
</dbReference>
<evidence type="ECO:0000256" key="9">
    <source>
        <dbReference type="SAM" id="SignalP"/>
    </source>
</evidence>
<dbReference type="GO" id="GO:0030424">
    <property type="term" value="C:axon"/>
    <property type="evidence" value="ECO:0007669"/>
    <property type="project" value="TreeGrafter"/>
</dbReference>
<evidence type="ECO:0000256" key="3">
    <source>
        <dbReference type="ARBA" id="ARBA00022473"/>
    </source>
</evidence>
<dbReference type="InterPro" id="IPR003598">
    <property type="entry name" value="Ig_sub2"/>
</dbReference>
<evidence type="ECO:0000313" key="11">
    <source>
        <dbReference type="EMBL" id="BAN15046.1"/>
    </source>
</evidence>
<dbReference type="InterPro" id="IPR013783">
    <property type="entry name" value="Ig-like_fold"/>
</dbReference>
<dbReference type="InterPro" id="IPR007110">
    <property type="entry name" value="Ig-like_dom"/>
</dbReference>
<dbReference type="PANTHER" id="PTHR10075">
    <property type="entry name" value="BASIGIN RELATED"/>
    <property type="match status" value="1"/>
</dbReference>
<dbReference type="SMART" id="SM00408">
    <property type="entry name" value="IGc2"/>
    <property type="match status" value="1"/>
</dbReference>
<proteinExistence type="evidence at transcript level"/>
<accession>N0DKE6</accession>
<evidence type="ECO:0000259" key="10">
    <source>
        <dbReference type="PROSITE" id="PS50835"/>
    </source>
</evidence>
<keyword evidence="9" id="KW-0732">Signal</keyword>
<keyword evidence="3" id="KW-0217">Developmental protein</keyword>
<comment type="subcellular location">
    <subcellularLocation>
        <location evidence="1">Membrane</location>
        <topology evidence="1">Single-pass type I membrane protein</topology>
    </subcellularLocation>
</comment>
<organism evidence="11">
    <name type="scientific">Hemicentrotus pulcherrimus</name>
    <name type="common">Sea urchin</name>
    <name type="synonym">Strongylocentrotus pulcherrimus</name>
    <dbReference type="NCBI Taxonomy" id="7650"/>
    <lineage>
        <taxon>Eukaryota</taxon>
        <taxon>Metazoa</taxon>
        <taxon>Echinodermata</taxon>
        <taxon>Eleutherozoa</taxon>
        <taxon>Echinozoa</taxon>
        <taxon>Echinoidea</taxon>
        <taxon>Euechinoidea</taxon>
        <taxon>Echinacea</taxon>
        <taxon>Camarodonta</taxon>
        <taxon>Echinidea</taxon>
        <taxon>Strongylocentrotidae</taxon>
        <taxon>Hemicentrotus</taxon>
    </lineage>
</organism>
<dbReference type="SUPFAM" id="SSF48726">
    <property type="entry name" value="Immunoglobulin"/>
    <property type="match status" value="1"/>
</dbReference>
<dbReference type="GO" id="GO:0098632">
    <property type="term" value="F:cell-cell adhesion mediator activity"/>
    <property type="evidence" value="ECO:0007669"/>
    <property type="project" value="TreeGrafter"/>
</dbReference>
<protein>
    <recommendedName>
        <fullName evidence="10">Ig-like domain-containing protein</fullName>
    </recommendedName>
</protein>
<keyword evidence="4" id="KW-0472">Membrane</keyword>
<dbReference type="InterPro" id="IPR036179">
    <property type="entry name" value="Ig-like_dom_sf"/>
</dbReference>
<dbReference type="AlphaFoldDB" id="N0DKE6"/>
<dbReference type="Pfam" id="PF25609">
    <property type="entry name" value="Unc5_NetrinR_N"/>
    <property type="match status" value="1"/>
</dbReference>
<dbReference type="GO" id="GO:0005886">
    <property type="term" value="C:plasma membrane"/>
    <property type="evidence" value="ECO:0007669"/>
    <property type="project" value="TreeGrafter"/>
</dbReference>
<gene>
    <name evidence="11" type="primary">Hp-unc-5</name>
</gene>
<dbReference type="Gene3D" id="2.60.40.10">
    <property type="entry name" value="Immunoglobulins"/>
    <property type="match status" value="2"/>
</dbReference>